<feature type="compositionally biased region" description="Polar residues" evidence="9">
    <location>
        <begin position="666"/>
        <end position="682"/>
    </location>
</feature>
<name>A0A813L6F0_POLGL</name>
<dbReference type="PANTHER" id="PTHR10169:SF38">
    <property type="entry name" value="DNA TOPOISOMERASE 2"/>
    <property type="match status" value="1"/>
</dbReference>
<keyword evidence="6" id="KW-0799">Topoisomerase</keyword>
<reference evidence="12" key="1">
    <citation type="submission" date="2021-02" db="EMBL/GenBank/DDBJ databases">
        <authorList>
            <person name="Dougan E. K."/>
            <person name="Rhodes N."/>
            <person name="Thang M."/>
            <person name="Chan C."/>
        </authorList>
    </citation>
    <scope>NUCLEOTIDE SEQUENCE</scope>
</reference>
<dbReference type="PANTHER" id="PTHR10169">
    <property type="entry name" value="DNA TOPOISOMERASE/GYRASE"/>
    <property type="match status" value="1"/>
</dbReference>
<evidence type="ECO:0000256" key="5">
    <source>
        <dbReference type="ARBA" id="ARBA00022840"/>
    </source>
</evidence>
<evidence type="ECO:0000256" key="9">
    <source>
        <dbReference type="SAM" id="MobiDB-lite"/>
    </source>
</evidence>
<dbReference type="AlphaFoldDB" id="A0A813L6F0"/>
<dbReference type="GO" id="GO:0003918">
    <property type="term" value="F:DNA topoisomerase type II (double strand cut, ATP-hydrolyzing) activity"/>
    <property type="evidence" value="ECO:0007669"/>
    <property type="project" value="UniProtKB-EC"/>
</dbReference>
<feature type="compositionally biased region" description="Basic and acidic residues" evidence="9">
    <location>
        <begin position="621"/>
        <end position="641"/>
    </location>
</feature>
<dbReference type="SUPFAM" id="SSF56719">
    <property type="entry name" value="Type II DNA topoisomerase"/>
    <property type="match status" value="1"/>
</dbReference>
<dbReference type="GO" id="GO:0006265">
    <property type="term" value="P:DNA topological change"/>
    <property type="evidence" value="ECO:0007669"/>
    <property type="project" value="InterPro"/>
</dbReference>
<dbReference type="Gene3D" id="3.90.199.10">
    <property type="entry name" value="Topoisomerase II, domain 5"/>
    <property type="match status" value="1"/>
</dbReference>
<comment type="cofactor">
    <cofactor evidence="2">
        <name>Mg(2+)</name>
        <dbReference type="ChEBI" id="CHEBI:18420"/>
    </cofactor>
</comment>
<dbReference type="InterPro" id="IPR002205">
    <property type="entry name" value="Topo_IIA_dom_A"/>
</dbReference>
<dbReference type="GO" id="GO:0005524">
    <property type="term" value="F:ATP binding"/>
    <property type="evidence" value="ECO:0007669"/>
    <property type="project" value="UniProtKB-KW"/>
</dbReference>
<evidence type="ECO:0000256" key="10">
    <source>
        <dbReference type="SAM" id="SignalP"/>
    </source>
</evidence>
<dbReference type="Proteomes" id="UP000626109">
    <property type="component" value="Unassembled WGS sequence"/>
</dbReference>
<keyword evidence="4" id="KW-0547">Nucleotide-binding</keyword>
<sequence length="806" mass="87478">MAGHSALALLCCLLVIPATLGSEVIDAKNLHADLQEKWWFDWGAVESHATSAAGQLQDHATSAAESAAQLMTDAHADVQNNDMYKQAHATVKGAATHVQNNNIFQSAMNAAKDLQGKIDGIKDDVVKGLASSTGLCDQLRDALHSSQADIKKAISDANVHSMSMDDLSSTGPNCLNIVEAKVRESISNKLPAWLRVQVLAQKAVEYLAAKTSSEGCSSDAGIEGIKSGEMEDRQLSKICPPSRTVYAESVKVGGNSASLSNRPASRPVILSQYSIFGYALFSEHSSGSIGLALPALVLGSAGLAFALKRKLSARREAAALALDEAHRFVIYGWKPALAVSWLQNAIAGDCAPGSSDNSASTYCPILPTVLMNGADGIGVGWSTNIPNYNPREIIRFGFAILKIAWTFDPSPSETAVFLQLGAAITALTGKIETMTVSTQDTQSAIKKIEAKQEEMATNWTLGPYDATWGAQPATKADVVMIVQKSITEIIAPAVMSLTDKLANRCNLITEEIRAMAIRMAWMETDVLKFQQAFQASLKDGKFAKFYKMKDVRTPDEVHRDNLTAEEIKSIEQSGWSWRTEKGIQKPDGTYTPDVSQWWFAEGRYWIGWGSKEHRSKIAKMQAKEEEEKRAAGERGEKRAAEADAEDDAFTGSQGGGPPDKWWTDKFGNTPQFSQFQGVSRGTASSQSAAGVRGGAASSQSAPASFTSSGNQPTPGIPPRQTQAPNTTAQTRKPQQRKKQKPQANPSHPKLPMMQKPRRQQKQKPSRQQYSSYEQEGVYAATCQCRCYEQQMPHPQAEEEESDHSDT</sequence>
<feature type="signal peptide" evidence="10">
    <location>
        <begin position="1"/>
        <end position="21"/>
    </location>
</feature>
<feature type="domain" description="Topo IIA-type catalytic" evidence="11">
    <location>
        <begin position="361"/>
        <end position="396"/>
    </location>
</feature>
<feature type="chain" id="PRO_5032505492" description="DNA topoisomerase (ATP-hydrolyzing)" evidence="10">
    <location>
        <begin position="22"/>
        <end position="806"/>
    </location>
</feature>
<keyword evidence="5" id="KW-0067">ATP-binding</keyword>
<dbReference type="InterPro" id="IPR050634">
    <property type="entry name" value="DNA_Topoisomerase_II"/>
</dbReference>
<keyword evidence="7" id="KW-0238">DNA-binding</keyword>
<dbReference type="GO" id="GO:0000819">
    <property type="term" value="P:sister chromatid segregation"/>
    <property type="evidence" value="ECO:0007669"/>
    <property type="project" value="TreeGrafter"/>
</dbReference>
<evidence type="ECO:0000313" key="13">
    <source>
        <dbReference type="Proteomes" id="UP000626109"/>
    </source>
</evidence>
<evidence type="ECO:0000256" key="1">
    <source>
        <dbReference type="ARBA" id="ARBA00000185"/>
    </source>
</evidence>
<feature type="compositionally biased region" description="Basic residues" evidence="9">
    <location>
        <begin position="755"/>
        <end position="764"/>
    </location>
</feature>
<comment type="catalytic activity">
    <reaction evidence="1">
        <text>ATP-dependent breakage, passage and rejoining of double-stranded DNA.</text>
        <dbReference type="EC" id="5.6.2.2"/>
    </reaction>
</comment>
<feature type="compositionally biased region" description="Polar residues" evidence="9">
    <location>
        <begin position="709"/>
        <end position="726"/>
    </location>
</feature>
<dbReference type="GO" id="GO:0003677">
    <property type="term" value="F:DNA binding"/>
    <property type="evidence" value="ECO:0007669"/>
    <property type="project" value="UniProtKB-KW"/>
</dbReference>
<dbReference type="EMBL" id="CAJNNW010034349">
    <property type="protein sequence ID" value="CAE8722405.1"/>
    <property type="molecule type" value="Genomic_DNA"/>
</dbReference>
<evidence type="ECO:0000256" key="4">
    <source>
        <dbReference type="ARBA" id="ARBA00022741"/>
    </source>
</evidence>
<evidence type="ECO:0000256" key="3">
    <source>
        <dbReference type="ARBA" id="ARBA00012895"/>
    </source>
</evidence>
<evidence type="ECO:0000313" key="12">
    <source>
        <dbReference type="EMBL" id="CAE8722405.1"/>
    </source>
</evidence>
<feature type="compositionally biased region" description="Low complexity" evidence="9">
    <location>
        <begin position="683"/>
        <end position="708"/>
    </location>
</feature>
<proteinExistence type="predicted"/>
<evidence type="ECO:0000259" key="11">
    <source>
        <dbReference type="Pfam" id="PF00521"/>
    </source>
</evidence>
<dbReference type="Pfam" id="PF00521">
    <property type="entry name" value="DNA_topoisoIV"/>
    <property type="match status" value="1"/>
</dbReference>
<evidence type="ECO:0000256" key="7">
    <source>
        <dbReference type="ARBA" id="ARBA00023125"/>
    </source>
</evidence>
<dbReference type="EC" id="5.6.2.2" evidence="3"/>
<keyword evidence="10" id="KW-0732">Signal</keyword>
<feature type="region of interest" description="Disordered" evidence="9">
    <location>
        <begin position="617"/>
        <end position="773"/>
    </location>
</feature>
<evidence type="ECO:0000256" key="6">
    <source>
        <dbReference type="ARBA" id="ARBA00023029"/>
    </source>
</evidence>
<keyword evidence="8" id="KW-0413">Isomerase</keyword>
<protein>
    <recommendedName>
        <fullName evidence="3">DNA topoisomerase (ATP-hydrolyzing)</fullName>
        <ecNumber evidence="3">5.6.2.2</ecNumber>
    </recommendedName>
</protein>
<dbReference type="GO" id="GO:0000712">
    <property type="term" value="P:resolution of meiotic recombination intermediates"/>
    <property type="evidence" value="ECO:0007669"/>
    <property type="project" value="TreeGrafter"/>
</dbReference>
<dbReference type="GO" id="GO:0005634">
    <property type="term" value="C:nucleus"/>
    <property type="evidence" value="ECO:0007669"/>
    <property type="project" value="TreeGrafter"/>
</dbReference>
<evidence type="ECO:0000256" key="2">
    <source>
        <dbReference type="ARBA" id="ARBA00001946"/>
    </source>
</evidence>
<comment type="caution">
    <text evidence="12">The sequence shown here is derived from an EMBL/GenBank/DDBJ whole genome shotgun (WGS) entry which is preliminary data.</text>
</comment>
<organism evidence="12 13">
    <name type="scientific">Polarella glacialis</name>
    <name type="common">Dinoflagellate</name>
    <dbReference type="NCBI Taxonomy" id="89957"/>
    <lineage>
        <taxon>Eukaryota</taxon>
        <taxon>Sar</taxon>
        <taxon>Alveolata</taxon>
        <taxon>Dinophyceae</taxon>
        <taxon>Suessiales</taxon>
        <taxon>Suessiaceae</taxon>
        <taxon>Polarella</taxon>
    </lineage>
</organism>
<dbReference type="InterPro" id="IPR013758">
    <property type="entry name" value="Topo_IIA_A/C_ab"/>
</dbReference>
<dbReference type="InterPro" id="IPR013760">
    <property type="entry name" value="Topo_IIA-like_dom_sf"/>
</dbReference>
<accession>A0A813L6F0</accession>
<gene>
    <name evidence="12" type="ORF">PGLA2088_LOCUS42502</name>
</gene>
<evidence type="ECO:0000256" key="8">
    <source>
        <dbReference type="ARBA" id="ARBA00023235"/>
    </source>
</evidence>